<dbReference type="GO" id="GO:0006261">
    <property type="term" value="P:DNA-templated DNA replication"/>
    <property type="evidence" value="ECO:0007669"/>
    <property type="project" value="TreeGrafter"/>
</dbReference>
<dbReference type="NCBIfam" id="NF001679">
    <property type="entry name" value="PRK00440.1"/>
    <property type="match status" value="1"/>
</dbReference>
<dbReference type="SUPFAM" id="SSF48019">
    <property type="entry name" value="post-AAA+ oligomerization domain-like"/>
    <property type="match status" value="1"/>
</dbReference>
<dbReference type="Gene3D" id="3.40.50.300">
    <property type="entry name" value="P-loop containing nucleotide triphosphate hydrolases"/>
    <property type="match status" value="1"/>
</dbReference>
<evidence type="ECO:0000259" key="5">
    <source>
        <dbReference type="SMART" id="SM00382"/>
    </source>
</evidence>
<dbReference type="GO" id="GO:0005524">
    <property type="term" value="F:ATP binding"/>
    <property type="evidence" value="ECO:0007669"/>
    <property type="project" value="UniProtKB-KW"/>
</dbReference>
<gene>
    <name evidence="6" type="ORF">QR680_017338</name>
</gene>
<evidence type="ECO:0000256" key="3">
    <source>
        <dbReference type="ARBA" id="ARBA00022741"/>
    </source>
</evidence>
<accession>A0AA39HE64</accession>
<feature type="domain" description="AAA+ ATPase" evidence="5">
    <location>
        <begin position="57"/>
        <end position="192"/>
    </location>
</feature>
<evidence type="ECO:0000256" key="4">
    <source>
        <dbReference type="ARBA" id="ARBA00022840"/>
    </source>
</evidence>
<keyword evidence="3" id="KW-0547">Nucleotide-binding</keyword>
<dbReference type="InterPro" id="IPR008921">
    <property type="entry name" value="DNA_pol3_clamp-load_cplx_C"/>
</dbReference>
<dbReference type="InterPro" id="IPR003593">
    <property type="entry name" value="AAA+_ATPase"/>
</dbReference>
<evidence type="ECO:0000256" key="2">
    <source>
        <dbReference type="ARBA" id="ARBA00022705"/>
    </source>
</evidence>
<dbReference type="PANTHER" id="PTHR11669">
    <property type="entry name" value="REPLICATION FACTOR C / DNA POLYMERASE III GAMMA-TAU SUBUNIT"/>
    <property type="match status" value="1"/>
</dbReference>
<dbReference type="InterPro" id="IPR013748">
    <property type="entry name" value="Rep_factorC_C"/>
</dbReference>
<dbReference type="GO" id="GO:0006281">
    <property type="term" value="P:DNA repair"/>
    <property type="evidence" value="ECO:0007669"/>
    <property type="project" value="TreeGrafter"/>
</dbReference>
<evidence type="ECO:0000256" key="1">
    <source>
        <dbReference type="ARBA" id="ARBA00005378"/>
    </source>
</evidence>
<evidence type="ECO:0000313" key="6">
    <source>
        <dbReference type="EMBL" id="KAK0404200.1"/>
    </source>
</evidence>
<keyword evidence="7" id="KW-1185">Reference proteome</keyword>
<dbReference type="InterPro" id="IPR047854">
    <property type="entry name" value="RFC_lid"/>
</dbReference>
<dbReference type="Pfam" id="PF21960">
    <property type="entry name" value="RCF1-5-like_lid"/>
    <property type="match status" value="1"/>
</dbReference>
<reference evidence="6" key="1">
    <citation type="submission" date="2023-06" db="EMBL/GenBank/DDBJ databases">
        <title>Genomic analysis of the entomopathogenic nematode Steinernema hermaphroditum.</title>
        <authorList>
            <person name="Schwarz E.M."/>
            <person name="Heppert J.K."/>
            <person name="Baniya A."/>
            <person name="Schwartz H.T."/>
            <person name="Tan C.-H."/>
            <person name="Antoshechkin I."/>
            <person name="Sternberg P.W."/>
            <person name="Goodrich-Blair H."/>
            <person name="Dillman A.R."/>
        </authorList>
    </citation>
    <scope>NUCLEOTIDE SEQUENCE</scope>
    <source>
        <strain evidence="6">PS9179</strain>
        <tissue evidence="6">Whole animal</tissue>
    </source>
</reference>
<name>A0AA39HE64_9BILA</name>
<dbReference type="Gene3D" id="1.10.8.60">
    <property type="match status" value="1"/>
</dbReference>
<comment type="caution">
    <text evidence="6">The sequence shown here is derived from an EMBL/GenBank/DDBJ whole genome shotgun (WGS) entry which is preliminary data.</text>
</comment>
<dbReference type="EMBL" id="JAUCMV010000004">
    <property type="protein sequence ID" value="KAK0404200.1"/>
    <property type="molecule type" value="Genomic_DNA"/>
</dbReference>
<dbReference type="GO" id="GO:0005634">
    <property type="term" value="C:nucleus"/>
    <property type="evidence" value="ECO:0007669"/>
    <property type="project" value="TreeGrafter"/>
</dbReference>
<dbReference type="CDD" id="cd00009">
    <property type="entry name" value="AAA"/>
    <property type="match status" value="1"/>
</dbReference>
<dbReference type="InterPro" id="IPR027417">
    <property type="entry name" value="P-loop_NTPase"/>
</dbReference>
<organism evidence="6 7">
    <name type="scientific">Steinernema hermaphroditum</name>
    <dbReference type="NCBI Taxonomy" id="289476"/>
    <lineage>
        <taxon>Eukaryota</taxon>
        <taxon>Metazoa</taxon>
        <taxon>Ecdysozoa</taxon>
        <taxon>Nematoda</taxon>
        <taxon>Chromadorea</taxon>
        <taxon>Rhabditida</taxon>
        <taxon>Tylenchina</taxon>
        <taxon>Panagrolaimomorpha</taxon>
        <taxon>Strongyloidoidea</taxon>
        <taxon>Steinernematidae</taxon>
        <taxon>Steinernema</taxon>
    </lineage>
</organism>
<dbReference type="InterPro" id="IPR003959">
    <property type="entry name" value="ATPase_AAA_core"/>
</dbReference>
<keyword evidence="4" id="KW-0067">ATP-binding</keyword>
<dbReference type="InterPro" id="IPR050238">
    <property type="entry name" value="DNA_Rep/Repair_Clamp_Loader"/>
</dbReference>
<protein>
    <recommendedName>
        <fullName evidence="5">AAA+ ATPase domain-containing protein</fullName>
    </recommendedName>
</protein>
<sequence length="355" mass="39928">MRSFFDKRVPGEKTAILKPSHDEHKPWVEKYRPKKVDDLVFQEEVVSLLKKVVNGADLPHLLFYGPPGTGKTSAAVALCNQLYKTKEAYNDRVLEMNASDERGINIVRQRIKQFAQQAVSAKVAGKPCAAYKIVILDEADAMTTAAQAALRRTMESESSTTRFFLICNYISRIIDPLTSRCAKFRFKALPVDNQIERLSFICEEENVVASREALTQLVQLTEGDLRKSINYLQSMSQRGELRPEVILDMANYVPDEVVYGFVTACRSMSSRVVQSNVDNFMLNGYSVYQLIRQLYKIVCDKTETHLENLSGIGKASILCCLAQCEYRVVEGCGEAEVLRLIGLTFLEAFKTCGVC</sequence>
<dbReference type="SMART" id="SM00382">
    <property type="entry name" value="AAA"/>
    <property type="match status" value="1"/>
</dbReference>
<dbReference type="SUPFAM" id="SSF52540">
    <property type="entry name" value="P-loop containing nucleoside triphosphate hydrolases"/>
    <property type="match status" value="1"/>
</dbReference>
<dbReference type="CDD" id="cd18140">
    <property type="entry name" value="HLD_clamp_RFC"/>
    <property type="match status" value="1"/>
</dbReference>
<dbReference type="GO" id="GO:0003677">
    <property type="term" value="F:DNA binding"/>
    <property type="evidence" value="ECO:0007669"/>
    <property type="project" value="InterPro"/>
</dbReference>
<comment type="similarity">
    <text evidence="1">Belongs to the activator 1 small subunits family.</text>
</comment>
<evidence type="ECO:0000313" key="7">
    <source>
        <dbReference type="Proteomes" id="UP001175271"/>
    </source>
</evidence>
<dbReference type="Pfam" id="PF08542">
    <property type="entry name" value="Rep_fac_C"/>
    <property type="match status" value="1"/>
</dbReference>
<dbReference type="FunFam" id="3.40.50.300:FF:000129">
    <property type="entry name" value="Replication factor C subunit 5"/>
    <property type="match status" value="1"/>
</dbReference>
<dbReference type="Proteomes" id="UP001175271">
    <property type="component" value="Unassembled WGS sequence"/>
</dbReference>
<dbReference type="PANTHER" id="PTHR11669:SF20">
    <property type="entry name" value="REPLICATION FACTOR C SUBUNIT 4"/>
    <property type="match status" value="1"/>
</dbReference>
<proteinExistence type="inferred from homology"/>
<dbReference type="GO" id="GO:0016887">
    <property type="term" value="F:ATP hydrolysis activity"/>
    <property type="evidence" value="ECO:0007669"/>
    <property type="project" value="InterPro"/>
</dbReference>
<dbReference type="GO" id="GO:0005663">
    <property type="term" value="C:DNA replication factor C complex"/>
    <property type="evidence" value="ECO:0007669"/>
    <property type="project" value="TreeGrafter"/>
</dbReference>
<dbReference type="Pfam" id="PF00004">
    <property type="entry name" value="AAA"/>
    <property type="match status" value="1"/>
</dbReference>
<dbReference type="AlphaFoldDB" id="A0AA39HE64"/>
<dbReference type="GO" id="GO:0003689">
    <property type="term" value="F:DNA clamp loader activity"/>
    <property type="evidence" value="ECO:0007669"/>
    <property type="project" value="TreeGrafter"/>
</dbReference>
<keyword evidence="2" id="KW-0235">DNA replication</keyword>
<dbReference type="Gene3D" id="1.20.272.10">
    <property type="match status" value="1"/>
</dbReference>